<evidence type="ECO:0000256" key="1">
    <source>
        <dbReference type="SAM" id="MobiDB-lite"/>
    </source>
</evidence>
<dbReference type="AlphaFoldDB" id="A0A0G4HCG7"/>
<feature type="compositionally biased region" description="Basic and acidic residues" evidence="1">
    <location>
        <begin position="83"/>
        <end position="105"/>
    </location>
</feature>
<sequence length="105" mass="11494">MINESICPPKEANSVPSCDGWRLLGNGEIERRGRGEQKNTARFGWTAAKRREEGRMRGEKTVEKVGSKAGGQPSAASTTQVVKQDRVGEEGVHSNTKRGEEQRIG</sequence>
<organism evidence="2">
    <name type="scientific">Chromera velia CCMP2878</name>
    <dbReference type="NCBI Taxonomy" id="1169474"/>
    <lineage>
        <taxon>Eukaryota</taxon>
        <taxon>Sar</taxon>
        <taxon>Alveolata</taxon>
        <taxon>Colpodellida</taxon>
        <taxon>Chromeraceae</taxon>
        <taxon>Chromera</taxon>
    </lineage>
</organism>
<proteinExistence type="predicted"/>
<name>A0A0G4HCG7_9ALVE</name>
<feature type="region of interest" description="Disordered" evidence="1">
    <location>
        <begin position="32"/>
        <end position="105"/>
    </location>
</feature>
<feature type="compositionally biased region" description="Basic and acidic residues" evidence="1">
    <location>
        <begin position="49"/>
        <end position="66"/>
    </location>
</feature>
<evidence type="ECO:0000313" key="2">
    <source>
        <dbReference type="EMBL" id="CEM41656.1"/>
    </source>
</evidence>
<dbReference type="VEuPathDB" id="CryptoDB:Cvel_6318"/>
<protein>
    <submittedName>
        <fullName evidence="2">Uncharacterized protein</fullName>
    </submittedName>
</protein>
<dbReference type="EMBL" id="CDMZ01002279">
    <property type="protein sequence ID" value="CEM41656.1"/>
    <property type="molecule type" value="Genomic_DNA"/>
</dbReference>
<accession>A0A0G4HCG7</accession>
<gene>
    <name evidence="2" type="ORF">Cvel_6318</name>
</gene>
<reference evidence="2" key="1">
    <citation type="submission" date="2014-11" db="EMBL/GenBank/DDBJ databases">
        <authorList>
            <person name="Otto D Thomas"/>
            <person name="Naeem Raeece"/>
        </authorList>
    </citation>
    <scope>NUCLEOTIDE SEQUENCE</scope>
</reference>